<accession>A0ABT5L4U0</accession>
<dbReference type="RefSeq" id="WP_273639706.1">
    <property type="nucleotide sequence ID" value="NZ_JAQQXP010000001.1"/>
</dbReference>
<dbReference type="Proteomes" id="UP001218788">
    <property type="component" value="Unassembled WGS sequence"/>
</dbReference>
<gene>
    <name evidence="2" type="ORF">OIK42_08420</name>
</gene>
<comment type="caution">
    <text evidence="2">The sequence shown here is derived from an EMBL/GenBank/DDBJ whole genome shotgun (WGS) entry which is preliminary data.</text>
</comment>
<name>A0ABT5L4U0_9ALTE</name>
<evidence type="ECO:0000256" key="1">
    <source>
        <dbReference type="SAM" id="Phobius"/>
    </source>
</evidence>
<keyword evidence="1" id="KW-0812">Transmembrane</keyword>
<sequence length="138" mass="16144">MQDKNIQVKDEAAIKHLLSRMPASVANSFTDRQLMHLKVALGARQWGKHKVDFRGTFPVPFMRSRIYYVFLMGRNFRELSRREQVVSAFSLAVFMTLFITFSVLMGILVLYLIKSALGINIFKDFSFGIWDWFKALWQ</sequence>
<organism evidence="2 3">
    <name type="scientific">Alteromonas gilva</name>
    <dbReference type="NCBI Taxonomy" id="2987522"/>
    <lineage>
        <taxon>Bacteria</taxon>
        <taxon>Pseudomonadati</taxon>
        <taxon>Pseudomonadota</taxon>
        <taxon>Gammaproteobacteria</taxon>
        <taxon>Alteromonadales</taxon>
        <taxon>Alteromonadaceae</taxon>
        <taxon>Alteromonas/Salinimonas group</taxon>
        <taxon>Alteromonas</taxon>
    </lineage>
</organism>
<keyword evidence="3" id="KW-1185">Reference proteome</keyword>
<keyword evidence="1" id="KW-0472">Membrane</keyword>
<evidence type="ECO:0000313" key="3">
    <source>
        <dbReference type="Proteomes" id="UP001218788"/>
    </source>
</evidence>
<feature type="transmembrane region" description="Helical" evidence="1">
    <location>
        <begin position="85"/>
        <end position="113"/>
    </location>
</feature>
<reference evidence="2 3" key="1">
    <citation type="submission" date="2022-10" db="EMBL/GenBank/DDBJ databases">
        <title>Alteromonas sp. chi3 Genome sequencing.</title>
        <authorList>
            <person name="Park S."/>
        </authorList>
    </citation>
    <scope>NUCLEOTIDE SEQUENCE [LARGE SCALE GENOMIC DNA]</scope>
    <source>
        <strain evidence="3">chi3</strain>
    </source>
</reference>
<proteinExistence type="predicted"/>
<protein>
    <submittedName>
        <fullName evidence="2">3-phosphoshikimate 1-carboxyvinyltransferase</fullName>
    </submittedName>
</protein>
<evidence type="ECO:0000313" key="2">
    <source>
        <dbReference type="EMBL" id="MDC8830783.1"/>
    </source>
</evidence>
<dbReference type="EMBL" id="JAQQXP010000001">
    <property type="protein sequence ID" value="MDC8830783.1"/>
    <property type="molecule type" value="Genomic_DNA"/>
</dbReference>
<keyword evidence="1" id="KW-1133">Transmembrane helix</keyword>